<feature type="transmembrane region" description="Helical" evidence="1">
    <location>
        <begin position="138"/>
        <end position="158"/>
    </location>
</feature>
<accession>A0A7C4PJZ2</accession>
<feature type="transmembrane region" description="Helical" evidence="1">
    <location>
        <begin position="100"/>
        <end position="118"/>
    </location>
</feature>
<keyword evidence="1" id="KW-0812">Transmembrane</keyword>
<evidence type="ECO:0008006" key="3">
    <source>
        <dbReference type="Google" id="ProtNLM"/>
    </source>
</evidence>
<feature type="transmembrane region" description="Helical" evidence="1">
    <location>
        <begin position="170"/>
        <end position="191"/>
    </location>
</feature>
<feature type="transmembrane region" description="Helical" evidence="1">
    <location>
        <begin position="77"/>
        <end position="94"/>
    </location>
</feature>
<dbReference type="EMBL" id="DSYK01000426">
    <property type="protein sequence ID" value="HGS21920.1"/>
    <property type="molecule type" value="Genomic_DNA"/>
</dbReference>
<proteinExistence type="predicted"/>
<protein>
    <recommendedName>
        <fullName evidence="3">DUF5668 domain-containing protein</fullName>
    </recommendedName>
</protein>
<keyword evidence="1" id="KW-1133">Transmembrane helix</keyword>
<comment type="caution">
    <text evidence="2">The sequence shown here is derived from an EMBL/GenBank/DDBJ whole genome shotgun (WGS) entry which is preliminary data.</text>
</comment>
<sequence length="245" mass="27273">MTNPIFSFDAGNRRRRNRVFFGLILILAGFLLLLQRFTNFEFRNWWALFLLIPAFGALSTGWLVYQNTGRINESVRGSLNGSLLLLTIAAMFLANLDWAIWWPLVVIVPGIILLLNGFSLPGSFERERPLALRLHRPWIGWSGLGVLFLGVGFLINQLGIFNPAAILPHWWAIAILIPAFGGIVTAFRLLASGNGFQWAAISNLLTTSIFGIVGVIALTGLDWNLLFPIFIIATGILLLLGVFRR</sequence>
<organism evidence="2">
    <name type="scientific">Anaerolinea thermolimosa</name>
    <dbReference type="NCBI Taxonomy" id="229919"/>
    <lineage>
        <taxon>Bacteria</taxon>
        <taxon>Bacillati</taxon>
        <taxon>Chloroflexota</taxon>
        <taxon>Anaerolineae</taxon>
        <taxon>Anaerolineales</taxon>
        <taxon>Anaerolineaceae</taxon>
        <taxon>Anaerolinea</taxon>
    </lineage>
</organism>
<feature type="transmembrane region" description="Helical" evidence="1">
    <location>
        <begin position="198"/>
        <end position="219"/>
    </location>
</feature>
<keyword evidence="1" id="KW-0472">Membrane</keyword>
<feature type="transmembrane region" description="Helical" evidence="1">
    <location>
        <begin position="44"/>
        <end position="65"/>
    </location>
</feature>
<dbReference type="AlphaFoldDB" id="A0A7C4PJZ2"/>
<gene>
    <name evidence="2" type="ORF">ENT37_08620</name>
</gene>
<name>A0A7C4PJZ2_9CHLR</name>
<evidence type="ECO:0000256" key="1">
    <source>
        <dbReference type="SAM" id="Phobius"/>
    </source>
</evidence>
<feature type="transmembrane region" description="Helical" evidence="1">
    <location>
        <begin position="225"/>
        <end position="243"/>
    </location>
</feature>
<evidence type="ECO:0000313" key="2">
    <source>
        <dbReference type="EMBL" id="HGS21920.1"/>
    </source>
</evidence>
<feature type="transmembrane region" description="Helical" evidence="1">
    <location>
        <begin position="20"/>
        <end position="38"/>
    </location>
</feature>
<reference evidence="2" key="1">
    <citation type="journal article" date="2020" name="mSystems">
        <title>Genome- and Community-Level Interaction Insights into Carbon Utilization and Element Cycling Functions of Hydrothermarchaeota in Hydrothermal Sediment.</title>
        <authorList>
            <person name="Zhou Z."/>
            <person name="Liu Y."/>
            <person name="Xu W."/>
            <person name="Pan J."/>
            <person name="Luo Z.H."/>
            <person name="Li M."/>
        </authorList>
    </citation>
    <scope>NUCLEOTIDE SEQUENCE [LARGE SCALE GENOMIC DNA]</scope>
    <source>
        <strain evidence="2">SpSt-573</strain>
    </source>
</reference>